<dbReference type="InterPro" id="IPR010090">
    <property type="entry name" value="Phage_tape_meas"/>
</dbReference>
<organism evidence="4 5">
    <name type="scientific">Serratia marcescens</name>
    <dbReference type="NCBI Taxonomy" id="615"/>
    <lineage>
        <taxon>Bacteria</taxon>
        <taxon>Pseudomonadati</taxon>
        <taxon>Pseudomonadota</taxon>
        <taxon>Gammaproteobacteria</taxon>
        <taxon>Enterobacterales</taxon>
        <taxon>Yersiniaceae</taxon>
        <taxon>Serratia</taxon>
    </lineage>
</organism>
<evidence type="ECO:0000313" key="4">
    <source>
        <dbReference type="EMBL" id="OKB68699.1"/>
    </source>
</evidence>
<keyword evidence="2" id="KW-1133">Transmembrane helix</keyword>
<dbReference type="NCBIfam" id="TIGR01760">
    <property type="entry name" value="tape_meas_TP901"/>
    <property type="match status" value="1"/>
</dbReference>
<feature type="transmembrane region" description="Helical" evidence="2">
    <location>
        <begin position="373"/>
        <end position="404"/>
    </location>
</feature>
<accession>A0A1Q4P6G5</accession>
<dbReference type="PANTHER" id="PTHR37813">
    <property type="entry name" value="FELS-2 PROPHAGE PROTEIN"/>
    <property type="match status" value="1"/>
</dbReference>
<keyword evidence="2" id="KW-0472">Membrane</keyword>
<dbReference type="PANTHER" id="PTHR37813:SF1">
    <property type="entry name" value="FELS-2 PROPHAGE PROTEIN"/>
    <property type="match status" value="1"/>
</dbReference>
<keyword evidence="2" id="KW-0812">Transmembrane</keyword>
<gene>
    <name evidence="4" type="ORF">BHU62_01245</name>
</gene>
<comment type="caution">
    <text evidence="4">The sequence shown here is derived from an EMBL/GenBank/DDBJ whole genome shotgun (WGS) entry which is preliminary data.</text>
</comment>
<evidence type="ECO:0000256" key="2">
    <source>
        <dbReference type="SAM" id="Phobius"/>
    </source>
</evidence>
<evidence type="ECO:0000313" key="5">
    <source>
        <dbReference type="Proteomes" id="UP000185770"/>
    </source>
</evidence>
<dbReference type="Proteomes" id="UP000185770">
    <property type="component" value="Unassembled WGS sequence"/>
</dbReference>
<feature type="transmembrane region" description="Helical" evidence="2">
    <location>
        <begin position="424"/>
        <end position="447"/>
    </location>
</feature>
<reference evidence="4 5" key="1">
    <citation type="submission" date="2016-09" db="EMBL/GenBank/DDBJ databases">
        <title>Serratia marcescens MSU-97 and epiphytic antimycotic-producing bacteria.</title>
        <authorList>
            <person name="Matilla M.A."/>
        </authorList>
    </citation>
    <scope>NUCLEOTIDE SEQUENCE [LARGE SCALE GENOMIC DNA]</scope>
    <source>
        <strain evidence="4 5">MSU-97</strain>
    </source>
</reference>
<proteinExistence type="predicted"/>
<evidence type="ECO:0000256" key="1">
    <source>
        <dbReference type="ARBA" id="ARBA00022612"/>
    </source>
</evidence>
<dbReference type="Pfam" id="PF10145">
    <property type="entry name" value="PhageMin_Tail"/>
    <property type="match status" value="1"/>
</dbReference>
<protein>
    <submittedName>
        <fullName evidence="4">Phage tail tape measure protein</fullName>
    </submittedName>
</protein>
<keyword evidence="1" id="KW-1188">Viral release from host cell</keyword>
<feature type="transmembrane region" description="Helical" evidence="2">
    <location>
        <begin position="332"/>
        <end position="353"/>
    </location>
</feature>
<evidence type="ECO:0000259" key="3">
    <source>
        <dbReference type="Pfam" id="PF10145"/>
    </source>
</evidence>
<dbReference type="RefSeq" id="WP_073528768.1">
    <property type="nucleotide sequence ID" value="NZ_CP061075.1"/>
</dbReference>
<feature type="domain" description="Phage tail tape measure protein" evidence="3">
    <location>
        <begin position="87"/>
        <end position="284"/>
    </location>
</feature>
<sequence>MKQLDFTLSLIDKLTRPLKQAQASVTGFAEKSQAAFGKIAVGGAGLVGVGLSIKGALGPAIEITDALNAAATKGIDDSTLQKVAGDALAFAAKYGKSSVDFITSTEAIRSQVGLLTNQELPAFAVATNTLAAATKASGAEAAEYMGSMYNKFSSYAEKMGRVNFAEQLAGKTAYMVKAFGTNMGAISDLMEGARGVGANYGVGIDEQLAVMGQLERTLGSEASSVYESFYQTAQDGAKKLGMSFVNAAGGMVSLPEMLEKLQARYGKSIEGNLKAQAALDDAFGDSSVLIKQLYGNVDLLKRHITELGSNDGMKRATEMAERMANPWERLTAIWYSIRAAMGLTLLPVLYPLINKMADAGQTLVRWLKLFPNLARAIGLAVLAFLSLAAAGAIANLAIGVHMFLMLGLRNLLGPVAKLLGLNRLAMLAGGAATAVFNRGLVMLRAGLLAASIAARTGAVSFLLMSWPIALLVAAIGAVVAAVWMFWKPIKAFVSGFIAGFKEAAGALSPFAGAFDLVKRAAAGVWDAIKTLFGWFVNLLTPVQSTAAELQAVTTAGQLCGQIVAGAIGLLLSPIELVIKTIGHLFDAFGIVKQGWLDVVAAFDPSSPIESFMTIGRVVSGVFTKLWGVFRSAFADTYNWIIDKINMLPGVSIDPMNVDVVPTVTEPQGMVNVPPVTVPAIDAGALPTGLATLEGSSALPAAAQAAAVAPVAVPQPAPALMPAAGARKTLIEDVRDPIVVPRAMQGTAATPAPAVPVVKVPQPPAQQVQVLAQVQTEKSAPPPPAPDKLLSGGRLKGIGPGGINKEINNNSRTITDNRKNIENVHINVKQGMTPEQLMEWQELS</sequence>
<name>A0A1Q4P6G5_SERMA</name>
<dbReference type="EMBL" id="MJAO01000001">
    <property type="protein sequence ID" value="OKB68699.1"/>
    <property type="molecule type" value="Genomic_DNA"/>
</dbReference>
<dbReference type="AlphaFoldDB" id="A0A1Q4P6G5"/>
<feature type="transmembrane region" description="Helical" evidence="2">
    <location>
        <begin position="459"/>
        <end position="486"/>
    </location>
</feature>